<keyword evidence="2" id="KW-0237">DNA synthesis</keyword>
<evidence type="ECO:0000256" key="2">
    <source>
        <dbReference type="ARBA" id="ARBA00022634"/>
    </source>
</evidence>
<dbReference type="SMART" id="SM00483">
    <property type="entry name" value="POLXc"/>
    <property type="match status" value="1"/>
</dbReference>
<dbReference type="Pfam" id="PF14716">
    <property type="entry name" value="HHH_8"/>
    <property type="match status" value="1"/>
</dbReference>
<sequence length="349" mass="41901">MSKHKITSKNIKNIKNIKIINEFVKLVDQIKYDMDHTVLDKEIIRHSYRLMQIKKIINILKKYSKEIKSGEQLKDIKGIGKGTIDRINEIIKKGHLKEIKLQSKYKKYLKNIEELEQIIGIGRKTAYEFVIKHNIKSISDLKKAYKQKKIELNKQILLGLKYHNVYKQIIPRKEILKIDKYLHKMAANIDPELFIIITGSYRRKKMYSNDIDILLTHPKIKTQRDIKKLHNYMIEFINKLKKHKFIVDDLTYENYKTKYMGFCKYKSYPIRRIDIRYVPDNSYYTALVYFTGSKSLNIKLRNIAIELNYKLNEYGLYKKKNNRYIKMKIDSENDIFEKLGLEYIPPEFR</sequence>
<dbReference type="Pfam" id="PF14791">
    <property type="entry name" value="DNA_pol_B_thumb"/>
    <property type="match status" value="1"/>
</dbReference>
<dbReference type="Gene3D" id="1.10.150.110">
    <property type="entry name" value="DNA polymerase beta, N-terminal domain-like"/>
    <property type="match status" value="1"/>
</dbReference>
<dbReference type="EC" id="2.7.7.7" evidence="1"/>
<dbReference type="Gene3D" id="3.30.460.10">
    <property type="entry name" value="Beta Polymerase, domain 2"/>
    <property type="match status" value="1"/>
</dbReference>
<evidence type="ECO:0000313" key="12">
    <source>
        <dbReference type="EMBL" id="QBK88926.1"/>
    </source>
</evidence>
<dbReference type="InterPro" id="IPR028207">
    <property type="entry name" value="DNA_pol_B_palm_palm"/>
</dbReference>
<keyword evidence="7" id="KW-0239">DNA-directed DNA polymerase</keyword>
<dbReference type="InterPro" id="IPR027421">
    <property type="entry name" value="DNA_pol_lamdba_lyase_dom_sf"/>
</dbReference>
<feature type="domain" description="DNA-directed DNA polymerase X" evidence="11">
    <location>
        <begin position="19"/>
        <end position="349"/>
    </location>
</feature>
<dbReference type="InterPro" id="IPR010996">
    <property type="entry name" value="HHH_MUS81"/>
</dbReference>
<gene>
    <name evidence="12" type="ORF">LCMiAC02_00190</name>
</gene>
<dbReference type="InterPro" id="IPR029398">
    <property type="entry name" value="PolB_thumb"/>
</dbReference>
<evidence type="ECO:0000256" key="10">
    <source>
        <dbReference type="SAM" id="Coils"/>
    </source>
</evidence>
<dbReference type="PANTHER" id="PTHR11276">
    <property type="entry name" value="DNA POLYMERASE TYPE-X FAMILY MEMBER"/>
    <property type="match status" value="1"/>
</dbReference>
<dbReference type="SUPFAM" id="SSF81301">
    <property type="entry name" value="Nucleotidyltransferase"/>
    <property type="match status" value="1"/>
</dbReference>
<evidence type="ECO:0000256" key="6">
    <source>
        <dbReference type="ARBA" id="ARBA00022763"/>
    </source>
</evidence>
<comment type="catalytic activity">
    <reaction evidence="9">
        <text>DNA(n) + a 2'-deoxyribonucleoside 5'-triphosphate = DNA(n+1) + diphosphate</text>
        <dbReference type="Rhea" id="RHEA:22508"/>
        <dbReference type="Rhea" id="RHEA-COMP:17339"/>
        <dbReference type="Rhea" id="RHEA-COMP:17340"/>
        <dbReference type="ChEBI" id="CHEBI:33019"/>
        <dbReference type="ChEBI" id="CHEBI:61560"/>
        <dbReference type="ChEBI" id="CHEBI:173112"/>
        <dbReference type="EC" id="2.7.7.7"/>
    </reaction>
</comment>
<proteinExistence type="predicted"/>
<dbReference type="Gene3D" id="1.10.150.20">
    <property type="entry name" value="5' to 3' exonuclease, C-terminal subdomain"/>
    <property type="match status" value="1"/>
</dbReference>
<dbReference type="GO" id="GO:0003887">
    <property type="term" value="F:DNA-directed DNA polymerase activity"/>
    <property type="evidence" value="ECO:0007669"/>
    <property type="project" value="UniProtKB-KW"/>
</dbReference>
<dbReference type="InterPro" id="IPR002054">
    <property type="entry name" value="DNA-dir_DNA_pol_X"/>
</dbReference>
<evidence type="ECO:0000256" key="1">
    <source>
        <dbReference type="ARBA" id="ARBA00012417"/>
    </source>
</evidence>
<protein>
    <recommendedName>
        <fullName evidence="1">DNA-directed DNA polymerase</fullName>
        <ecNumber evidence="1">2.7.7.7</ecNumber>
    </recommendedName>
</protein>
<evidence type="ECO:0000256" key="4">
    <source>
        <dbReference type="ARBA" id="ARBA00022695"/>
    </source>
</evidence>
<evidence type="ECO:0000256" key="5">
    <source>
        <dbReference type="ARBA" id="ARBA00022705"/>
    </source>
</evidence>
<dbReference type="Gene3D" id="3.30.210.10">
    <property type="entry name" value="DNA polymerase, thumb domain"/>
    <property type="match status" value="1"/>
</dbReference>
<dbReference type="PANTHER" id="PTHR11276:SF28">
    <property type="entry name" value="DNA POLYMERASE LAMBDA"/>
    <property type="match status" value="1"/>
</dbReference>
<dbReference type="Pfam" id="PF14792">
    <property type="entry name" value="DNA_pol_B_palm"/>
    <property type="match status" value="1"/>
</dbReference>
<evidence type="ECO:0000256" key="9">
    <source>
        <dbReference type="ARBA" id="ARBA00049244"/>
    </source>
</evidence>
<dbReference type="CDD" id="cd00141">
    <property type="entry name" value="NT_POLXc"/>
    <property type="match status" value="1"/>
</dbReference>
<organism evidence="12">
    <name type="scientific">Mimivirus LCMiAC02</name>
    <dbReference type="NCBI Taxonomy" id="2506609"/>
    <lineage>
        <taxon>Viruses</taxon>
        <taxon>Varidnaviria</taxon>
        <taxon>Bamfordvirae</taxon>
        <taxon>Nucleocytoviricota</taxon>
        <taxon>Megaviricetes</taxon>
        <taxon>Imitervirales</taxon>
        <taxon>Mimiviridae</taxon>
        <taxon>Klosneuvirinae</taxon>
    </lineage>
</organism>
<dbReference type="GO" id="GO:0003677">
    <property type="term" value="F:DNA binding"/>
    <property type="evidence" value="ECO:0007669"/>
    <property type="project" value="InterPro"/>
</dbReference>
<keyword evidence="4" id="KW-0548">Nucleotidyltransferase</keyword>
<dbReference type="Pfam" id="PF10391">
    <property type="entry name" value="DNA_pol_lambd_f"/>
    <property type="match status" value="1"/>
</dbReference>
<keyword evidence="8" id="KW-0234">DNA repair</keyword>
<evidence type="ECO:0000259" key="11">
    <source>
        <dbReference type="SMART" id="SM00483"/>
    </source>
</evidence>
<keyword evidence="10" id="KW-0175">Coiled coil</keyword>
<dbReference type="InterPro" id="IPR018944">
    <property type="entry name" value="DNA_pol_lambd_fingers_domain"/>
</dbReference>
<name>A0A481Z3F7_9VIRU</name>
<dbReference type="PRINTS" id="PR00870">
    <property type="entry name" value="DNAPOLXBETA"/>
</dbReference>
<evidence type="ECO:0000256" key="8">
    <source>
        <dbReference type="ARBA" id="ARBA00023204"/>
    </source>
</evidence>
<dbReference type="SUPFAM" id="SSF47802">
    <property type="entry name" value="DNA polymerase beta, N-terminal domain-like"/>
    <property type="match status" value="1"/>
</dbReference>
<dbReference type="SUPFAM" id="SSF81585">
    <property type="entry name" value="PsbU/PolX domain-like"/>
    <property type="match status" value="1"/>
</dbReference>
<evidence type="ECO:0000256" key="7">
    <source>
        <dbReference type="ARBA" id="ARBA00022932"/>
    </source>
</evidence>
<dbReference type="EMBL" id="MK500406">
    <property type="protein sequence ID" value="QBK88926.1"/>
    <property type="molecule type" value="Genomic_DNA"/>
</dbReference>
<dbReference type="InterPro" id="IPR002008">
    <property type="entry name" value="DNA_pol_X_beta-like"/>
</dbReference>
<accession>A0A481Z3F7</accession>
<keyword evidence="5" id="KW-0235">DNA replication</keyword>
<dbReference type="InterPro" id="IPR037160">
    <property type="entry name" value="DNA_Pol_thumb_sf"/>
</dbReference>
<reference evidence="12" key="1">
    <citation type="journal article" date="2019" name="MBio">
        <title>Virus Genomes from Deep Sea Sediments Expand the Ocean Megavirome and Support Independent Origins of Viral Gigantism.</title>
        <authorList>
            <person name="Backstrom D."/>
            <person name="Yutin N."/>
            <person name="Jorgensen S.L."/>
            <person name="Dharamshi J."/>
            <person name="Homa F."/>
            <person name="Zaremba-Niedwiedzka K."/>
            <person name="Spang A."/>
            <person name="Wolf Y.I."/>
            <person name="Koonin E.V."/>
            <person name="Ettema T.J."/>
        </authorList>
    </citation>
    <scope>NUCLEOTIDE SEQUENCE</scope>
</reference>
<keyword evidence="6" id="KW-0227">DNA damage</keyword>
<feature type="coiled-coil region" evidence="10">
    <location>
        <begin position="98"/>
        <end position="155"/>
    </location>
</feature>
<dbReference type="InterPro" id="IPR043519">
    <property type="entry name" value="NT_sf"/>
</dbReference>
<evidence type="ECO:0000256" key="3">
    <source>
        <dbReference type="ARBA" id="ARBA00022679"/>
    </source>
</evidence>
<dbReference type="PRINTS" id="PR00869">
    <property type="entry name" value="DNAPOLX"/>
</dbReference>
<dbReference type="InterPro" id="IPR022312">
    <property type="entry name" value="DNA_pol_X"/>
</dbReference>
<dbReference type="GO" id="GO:0006303">
    <property type="term" value="P:double-strand break repair via nonhomologous end joining"/>
    <property type="evidence" value="ECO:0007669"/>
    <property type="project" value="TreeGrafter"/>
</dbReference>
<keyword evidence="3" id="KW-0808">Transferase</keyword>